<dbReference type="InterPro" id="IPR043565">
    <property type="entry name" value="PAX_fam"/>
</dbReference>
<name>A0A8S4E2P9_PLUXY</name>
<sequence length="609" mass="65938">MDLHAPQLVVHGYEPHAPLLEVEGLDPHSPQQKVLIHAPTMQGQDMMGNDHRNGDYGFTDEQYAHGSNQSSDASLSERTRARRHVPERLEGQSKATFAALFGLRAGGGVDLSAAYRYNQNMMEYYTYTLAAPRTERDAPSPPAPRHGGVNQLGGVFVNGRPLPDVVRQRIVELAHSGVRPCDISRQLRVSHGCVSKILSRYYETGSFKAGVIGGSKPKVATPPVVDAIAAYKRENPTMFAWEIRDRLLSEGICSQDNVPSVSSINRIVRNKAAEKAKHAHNQQQQQEQEISSAQGSVVSVITHAGNAPGATSVLSPAGNEHQVTNSGSYSINGILGIEQVEGLHNGGGLKRKRHEEQDENRDFNSHSEDDVKRQRSHYNGDQIYSNLWSSSKWTLKDEYKLLSELGGATATAATGYYGELFDAPYEHAAHPHYTPHSELSGKCATDCKDEYKLLSELGGATATAATGYYGELFDAPYEHAAHPHSTLYSTFCYKTNVCIRGLTVCIKEININTTFCAITTCLDHFLSTNDSTGSNGGAGGEPPSAAASPDAAALVVLQPPAPPYPPYAHYDGTTTLASEYAYAAPYSQYSAYGGPYAAHSAATGLLSKW</sequence>
<dbReference type="PANTHER" id="PTHR45636:SF41">
    <property type="entry name" value="PAIRED BOX PROTEIN PAX-6-RELATED"/>
    <property type="match status" value="1"/>
</dbReference>
<evidence type="ECO:0000256" key="2">
    <source>
        <dbReference type="ARBA" id="ARBA00022473"/>
    </source>
</evidence>
<dbReference type="Gene3D" id="1.10.10.10">
    <property type="entry name" value="Winged helix-like DNA-binding domain superfamily/Winged helix DNA-binding domain"/>
    <property type="match status" value="2"/>
</dbReference>
<feature type="region of interest" description="Disordered" evidence="8">
    <location>
        <begin position="345"/>
        <end position="376"/>
    </location>
</feature>
<keyword evidence="7" id="KW-0539">Nucleus</keyword>
<dbReference type="FunFam" id="1.10.10.10:FF:000003">
    <property type="entry name" value="Paired box protein Pax-6"/>
    <property type="match status" value="1"/>
</dbReference>
<dbReference type="Pfam" id="PF00292">
    <property type="entry name" value="PAX"/>
    <property type="match status" value="1"/>
</dbReference>
<reference evidence="10" key="1">
    <citation type="submission" date="2020-11" db="EMBL/GenBank/DDBJ databases">
        <authorList>
            <person name="Whiteford S."/>
        </authorList>
    </citation>
    <scope>NUCLEOTIDE SEQUENCE</scope>
</reference>
<evidence type="ECO:0000256" key="4">
    <source>
        <dbReference type="ARBA" id="ARBA00023015"/>
    </source>
</evidence>
<keyword evidence="5" id="KW-0238">DNA-binding</keyword>
<dbReference type="PROSITE" id="PS00034">
    <property type="entry name" value="PAIRED_1"/>
    <property type="match status" value="1"/>
</dbReference>
<dbReference type="InterPro" id="IPR036388">
    <property type="entry name" value="WH-like_DNA-bd_sf"/>
</dbReference>
<comment type="caution">
    <text evidence="10">The sequence shown here is derived from an EMBL/GenBank/DDBJ whole genome shotgun (WGS) entry which is preliminary data.</text>
</comment>
<accession>A0A8S4E2P9</accession>
<dbReference type="SMART" id="SM00351">
    <property type="entry name" value="PAX"/>
    <property type="match status" value="1"/>
</dbReference>
<dbReference type="PROSITE" id="PS51057">
    <property type="entry name" value="PAIRED_2"/>
    <property type="match status" value="1"/>
</dbReference>
<evidence type="ECO:0000256" key="8">
    <source>
        <dbReference type="SAM" id="MobiDB-lite"/>
    </source>
</evidence>
<comment type="subcellular location">
    <subcellularLocation>
        <location evidence="1">Nucleus</location>
    </subcellularLocation>
</comment>
<proteinExistence type="predicted"/>
<keyword evidence="3" id="KW-0563">Paired box</keyword>
<evidence type="ECO:0000256" key="6">
    <source>
        <dbReference type="ARBA" id="ARBA00023163"/>
    </source>
</evidence>
<dbReference type="GO" id="GO:0009791">
    <property type="term" value="P:post-embryonic development"/>
    <property type="evidence" value="ECO:0007669"/>
    <property type="project" value="UniProtKB-ARBA"/>
</dbReference>
<feature type="region of interest" description="Disordered" evidence="8">
    <location>
        <begin position="43"/>
        <end position="87"/>
    </location>
</feature>
<organism evidence="10 11">
    <name type="scientific">Plutella xylostella</name>
    <name type="common">Diamondback moth</name>
    <name type="synonym">Plutella maculipennis</name>
    <dbReference type="NCBI Taxonomy" id="51655"/>
    <lineage>
        <taxon>Eukaryota</taxon>
        <taxon>Metazoa</taxon>
        <taxon>Ecdysozoa</taxon>
        <taxon>Arthropoda</taxon>
        <taxon>Hexapoda</taxon>
        <taxon>Insecta</taxon>
        <taxon>Pterygota</taxon>
        <taxon>Neoptera</taxon>
        <taxon>Endopterygota</taxon>
        <taxon>Lepidoptera</taxon>
        <taxon>Glossata</taxon>
        <taxon>Ditrysia</taxon>
        <taxon>Yponomeutoidea</taxon>
        <taxon>Plutellidae</taxon>
        <taxon>Plutella</taxon>
    </lineage>
</organism>
<dbReference type="PANTHER" id="PTHR45636">
    <property type="entry name" value="PAIRED BOX PROTEIN PAX-6-RELATED-RELATED"/>
    <property type="match status" value="1"/>
</dbReference>
<evidence type="ECO:0000256" key="1">
    <source>
        <dbReference type="ARBA" id="ARBA00004123"/>
    </source>
</evidence>
<feature type="region of interest" description="Disordered" evidence="8">
    <location>
        <begin position="273"/>
        <end position="294"/>
    </location>
</feature>
<evidence type="ECO:0000313" key="11">
    <source>
        <dbReference type="Proteomes" id="UP000653454"/>
    </source>
</evidence>
<evidence type="ECO:0000259" key="9">
    <source>
        <dbReference type="PROSITE" id="PS51057"/>
    </source>
</evidence>
<dbReference type="InterPro" id="IPR009057">
    <property type="entry name" value="Homeodomain-like_sf"/>
</dbReference>
<dbReference type="PRINTS" id="PR00027">
    <property type="entry name" value="PAIREDBOX"/>
</dbReference>
<dbReference type="InterPro" id="IPR001523">
    <property type="entry name" value="Paired_dom"/>
</dbReference>
<feature type="compositionally biased region" description="Polar residues" evidence="8">
    <location>
        <begin position="65"/>
        <end position="74"/>
    </location>
</feature>
<dbReference type="AlphaFoldDB" id="A0A8S4E2P9"/>
<feature type="domain" description="Paired" evidence="9">
    <location>
        <begin position="145"/>
        <end position="271"/>
    </location>
</feature>
<dbReference type="GO" id="GO:0000978">
    <property type="term" value="F:RNA polymerase II cis-regulatory region sequence-specific DNA binding"/>
    <property type="evidence" value="ECO:0007669"/>
    <property type="project" value="TreeGrafter"/>
</dbReference>
<dbReference type="CDD" id="cd00131">
    <property type="entry name" value="PAX"/>
    <property type="match status" value="1"/>
</dbReference>
<dbReference type="GO" id="GO:0005634">
    <property type="term" value="C:nucleus"/>
    <property type="evidence" value="ECO:0007669"/>
    <property type="project" value="UniProtKB-SubCell"/>
</dbReference>
<evidence type="ECO:0000313" key="10">
    <source>
        <dbReference type="EMBL" id="CAG9109043.1"/>
    </source>
</evidence>
<dbReference type="GO" id="GO:0000981">
    <property type="term" value="F:DNA-binding transcription factor activity, RNA polymerase II-specific"/>
    <property type="evidence" value="ECO:0007669"/>
    <property type="project" value="TreeGrafter"/>
</dbReference>
<keyword evidence="11" id="KW-1185">Reference proteome</keyword>
<keyword evidence="2" id="KW-0217">Developmental protein</keyword>
<evidence type="ECO:0000256" key="3">
    <source>
        <dbReference type="ARBA" id="ARBA00022724"/>
    </source>
</evidence>
<evidence type="ECO:0000256" key="5">
    <source>
        <dbReference type="ARBA" id="ARBA00023125"/>
    </source>
</evidence>
<evidence type="ECO:0000256" key="7">
    <source>
        <dbReference type="ARBA" id="ARBA00023242"/>
    </source>
</evidence>
<feature type="compositionally biased region" description="Basic and acidic residues" evidence="8">
    <location>
        <begin position="75"/>
        <end position="87"/>
    </location>
</feature>
<protein>
    <submittedName>
        <fullName evidence="10">(diamondback moth) hypothetical protein</fullName>
    </submittedName>
</protein>
<dbReference type="Proteomes" id="UP000653454">
    <property type="component" value="Unassembled WGS sequence"/>
</dbReference>
<dbReference type="FunFam" id="1.10.10.10:FF:000013">
    <property type="entry name" value="Paired box 8 isoform 1"/>
    <property type="match status" value="1"/>
</dbReference>
<gene>
    <name evidence="10" type="ORF">PLXY2_LOCUS4130</name>
</gene>
<keyword evidence="4" id="KW-0805">Transcription regulation</keyword>
<dbReference type="InterPro" id="IPR043182">
    <property type="entry name" value="PAIRED_DNA-bd_dom"/>
</dbReference>
<dbReference type="SUPFAM" id="SSF46689">
    <property type="entry name" value="Homeodomain-like"/>
    <property type="match status" value="1"/>
</dbReference>
<keyword evidence="6" id="KW-0804">Transcription</keyword>
<dbReference type="EMBL" id="CAJHNJ030000011">
    <property type="protein sequence ID" value="CAG9109043.1"/>
    <property type="molecule type" value="Genomic_DNA"/>
</dbReference>
<feature type="compositionally biased region" description="Basic and acidic residues" evidence="8">
    <location>
        <begin position="354"/>
        <end position="373"/>
    </location>
</feature>